<dbReference type="InterPro" id="IPR035647">
    <property type="entry name" value="EFG_III/V"/>
</dbReference>
<comment type="similarity">
    <text evidence="1">Belongs to the IMPACT family.</text>
</comment>
<feature type="domain" description="Impact N-terminal" evidence="2">
    <location>
        <begin position="18"/>
        <end position="123"/>
    </location>
</feature>
<dbReference type="PROSITE" id="PS00910">
    <property type="entry name" value="UPF0029"/>
    <property type="match status" value="1"/>
</dbReference>
<accession>A0A9D2AA22</accession>
<dbReference type="InterPro" id="IPR015269">
    <property type="entry name" value="UPF0029_Impact_C"/>
</dbReference>
<dbReference type="Pfam" id="PF01205">
    <property type="entry name" value="Impact_N"/>
    <property type="match status" value="1"/>
</dbReference>
<dbReference type="Proteomes" id="UP000823963">
    <property type="component" value="Unassembled WGS sequence"/>
</dbReference>
<organism evidence="4 5">
    <name type="scientific">Candidatus Ligilactobacillus excrementigallinarum</name>
    <dbReference type="NCBI Taxonomy" id="2838641"/>
    <lineage>
        <taxon>Bacteria</taxon>
        <taxon>Bacillati</taxon>
        <taxon>Bacillota</taxon>
        <taxon>Bacilli</taxon>
        <taxon>Lactobacillales</taxon>
        <taxon>Lactobacillaceae</taxon>
        <taxon>Ligilactobacillus</taxon>
    </lineage>
</organism>
<dbReference type="PANTHER" id="PTHR16301">
    <property type="entry name" value="IMPACT-RELATED"/>
    <property type="match status" value="1"/>
</dbReference>
<evidence type="ECO:0000313" key="4">
    <source>
        <dbReference type="EMBL" id="HIX01886.1"/>
    </source>
</evidence>
<dbReference type="InterPro" id="IPR023582">
    <property type="entry name" value="Impact"/>
</dbReference>
<dbReference type="SUPFAM" id="SSF54211">
    <property type="entry name" value="Ribosomal protein S5 domain 2-like"/>
    <property type="match status" value="1"/>
</dbReference>
<dbReference type="InterPro" id="IPR036956">
    <property type="entry name" value="Impact_N_sf"/>
</dbReference>
<dbReference type="NCBIfam" id="TIGR00257">
    <property type="entry name" value="IMPACT_YIGZ"/>
    <property type="match status" value="1"/>
</dbReference>
<evidence type="ECO:0000256" key="1">
    <source>
        <dbReference type="ARBA" id="ARBA00007665"/>
    </source>
</evidence>
<feature type="domain" description="UPF0029" evidence="3">
    <location>
        <begin position="140"/>
        <end position="189"/>
    </location>
</feature>
<dbReference type="Gene3D" id="3.30.70.240">
    <property type="match status" value="1"/>
</dbReference>
<dbReference type="InterPro" id="IPR020569">
    <property type="entry name" value="UPF0029_Impact_CS"/>
</dbReference>
<reference evidence="4" key="2">
    <citation type="submission" date="2021-04" db="EMBL/GenBank/DDBJ databases">
        <authorList>
            <person name="Gilroy R."/>
        </authorList>
    </citation>
    <scope>NUCLEOTIDE SEQUENCE</scope>
    <source>
        <strain evidence="4">6627</strain>
    </source>
</reference>
<dbReference type="SUPFAM" id="SSF54980">
    <property type="entry name" value="EF-G C-terminal domain-like"/>
    <property type="match status" value="1"/>
</dbReference>
<dbReference type="Gene3D" id="3.30.230.30">
    <property type="entry name" value="Impact, N-terminal domain"/>
    <property type="match status" value="1"/>
</dbReference>
<dbReference type="InterPro" id="IPR020568">
    <property type="entry name" value="Ribosomal_Su5_D2-typ_SF"/>
</dbReference>
<protein>
    <submittedName>
        <fullName evidence="4">YigZ family protein</fullName>
    </submittedName>
</protein>
<dbReference type="AlphaFoldDB" id="A0A9D2AA22"/>
<evidence type="ECO:0000313" key="5">
    <source>
        <dbReference type="Proteomes" id="UP000823963"/>
    </source>
</evidence>
<dbReference type="GO" id="GO:0005737">
    <property type="term" value="C:cytoplasm"/>
    <property type="evidence" value="ECO:0007669"/>
    <property type="project" value="TreeGrafter"/>
</dbReference>
<dbReference type="InterPro" id="IPR001498">
    <property type="entry name" value="Impact_N"/>
</dbReference>
<name>A0A9D2AA22_9LACO</name>
<dbReference type="GO" id="GO:0006446">
    <property type="term" value="P:regulation of translational initiation"/>
    <property type="evidence" value="ECO:0007669"/>
    <property type="project" value="TreeGrafter"/>
</dbReference>
<comment type="caution">
    <text evidence="4">The sequence shown here is derived from an EMBL/GenBank/DDBJ whole genome shotgun (WGS) entry which is preliminary data.</text>
</comment>
<dbReference type="PANTHER" id="PTHR16301:SF20">
    <property type="entry name" value="IMPACT FAMILY MEMBER YIGZ"/>
    <property type="match status" value="1"/>
</dbReference>
<proteinExistence type="inferred from homology"/>
<reference evidence="4" key="1">
    <citation type="journal article" date="2021" name="PeerJ">
        <title>Extensive microbial diversity within the chicken gut microbiome revealed by metagenomics and culture.</title>
        <authorList>
            <person name="Gilroy R."/>
            <person name="Ravi A."/>
            <person name="Getino M."/>
            <person name="Pursley I."/>
            <person name="Horton D.L."/>
            <person name="Alikhan N.F."/>
            <person name="Baker D."/>
            <person name="Gharbi K."/>
            <person name="Hall N."/>
            <person name="Watson M."/>
            <person name="Adriaenssens E.M."/>
            <person name="Foster-Nyarko E."/>
            <person name="Jarju S."/>
            <person name="Secka A."/>
            <person name="Antonio M."/>
            <person name="Oren A."/>
            <person name="Chaudhuri R.R."/>
            <person name="La Ragione R."/>
            <person name="Hildebrand F."/>
            <person name="Pallen M.J."/>
        </authorList>
    </citation>
    <scope>NUCLEOTIDE SEQUENCE</scope>
    <source>
        <strain evidence="4">6627</strain>
    </source>
</reference>
<gene>
    <name evidence="4" type="ORF">H9861_03940</name>
</gene>
<evidence type="ECO:0000259" key="3">
    <source>
        <dbReference type="Pfam" id="PF09186"/>
    </source>
</evidence>
<dbReference type="Pfam" id="PF09186">
    <property type="entry name" value="DUF1949"/>
    <property type="match status" value="1"/>
</dbReference>
<dbReference type="EMBL" id="DXFP01000033">
    <property type="protein sequence ID" value="HIX01886.1"/>
    <property type="molecule type" value="Genomic_DNA"/>
</dbReference>
<evidence type="ECO:0000259" key="2">
    <source>
        <dbReference type="Pfam" id="PF01205"/>
    </source>
</evidence>
<dbReference type="InterPro" id="IPR015796">
    <property type="entry name" value="Impact_YigZ-like"/>
</dbReference>
<sequence length="212" mass="23979">MENYLTIKKDGHFSQVIKKSEFICSIARVNSEEEAQQFINQISPKNKKARHNCFAYLIGNHDEIQRESDNGEPAGTAGVPILNALKQNQLHNVCAVVTRYFGGIKLGTGGLIRAYNSTTAAAIREIGVVNRVVMQQASFNLSYADFEKAKYFLNQNQIQLQDVDYTDQVKLTLMLKHDQIKIFQKQLTNYLNFPITLELGGNTYQDIEVKSN</sequence>